<sequence length="1043" mass="106610">MCRSWTIGFSVCVLSLIGQSPIYAQVLPDATLGLERSIVTPQATQDRITGGAIRGSSLFHSFQDFNVSAGQTLRFAPSPSIANIFSRVTGNNLSNIQGTLSVLGNANLFLLNPNGILFGPNAQLDLTGSFSASTANSFRFGAAEFSATIPNAAPLLTISVPTGMQYGTNAPDRTIQNQANLTLAPQQQLTFDAGTVTQSGTITIPNGTVELRGQNLQLTGDIDTRTPDNRFGLLRLISPTDLTIQSTANLTNQALTQALENNAVIVQATGDLSLIGALSSTSNAPLTLSATENLSLLAANNGNLELAGNLTLQSGGNQLLQHFLIVNNPQVDPRVTLQAGGDVLLRGDATLILGDGYSRLRLTGDRGIVSIQANSLNLQEADIGTDAASGSIQGPRIDVNVQQDVILQRGSIFTTAGDAQTTGGIRLGIGGSLQLLDSASITSSSRPNTNNTASTGVITVQAADTILLRPNSDQENLIKTETAGDAGDILLAARNIILDGTEGTPLIATNTSIGSVGNAGNITLNAIEAIELTGNRPGAFNFPAQESISLNRIISETFGRTTVHASSFGAGASGKIQVNAARLRLRDGSLIANVSGLFPDNNNTGTVGDIAINANDIQLSGLALIASGTVGQSDSGNIDIQSDRLSLTDGAGIGVTTVGVDATVKSGNAGELTINTQTLSVTNGSIISASSEDGGAGGLLDIRAQSVTVDGADSNGFSSGLLTSASSAAKGAGGTLLLQTDTLQVLNGGQIRASTSGPQDAGNITITAGEVTVSGTTLKQEPSTLEAQSTGSGAAGTLRLTADRLTISNRAQSTTQSSQGDGGNITLVLRDVLFLKQQGRISSTAGSAGAGGDGGNIDITAGFIIASPQANSDITANAFDGQGGNITLKTNALLGIRPQSQLTNQSDINASSTLGIDGTINLDLLAPDPTSGLTALPVQLLNPNQQISTVCNSLAASRFILSGRGGIPTDPRQQIASSSIMQDWRRTSSTPPRASLASPDSPNPSPVEAQSWRKNAQGNIEFIAGAVIPTPKPSCQNLVGGTS</sequence>
<dbReference type="InterPro" id="IPR012334">
    <property type="entry name" value="Pectin_lyas_fold"/>
</dbReference>
<evidence type="ECO:0000313" key="5">
    <source>
        <dbReference type="Proteomes" id="UP000625316"/>
    </source>
</evidence>
<dbReference type="SMART" id="SM00912">
    <property type="entry name" value="Haemagg_act"/>
    <property type="match status" value="1"/>
</dbReference>
<feature type="compositionally biased region" description="Polar residues" evidence="1">
    <location>
        <begin position="971"/>
        <end position="992"/>
    </location>
</feature>
<feature type="chain" id="PRO_5038035938" evidence="2">
    <location>
        <begin position="25"/>
        <end position="1043"/>
    </location>
</feature>
<evidence type="ECO:0000256" key="2">
    <source>
        <dbReference type="SAM" id="SignalP"/>
    </source>
</evidence>
<dbReference type="InterPro" id="IPR011050">
    <property type="entry name" value="Pectin_lyase_fold/virulence"/>
</dbReference>
<keyword evidence="5" id="KW-1185">Reference proteome</keyword>
<keyword evidence="2" id="KW-0732">Signal</keyword>
<dbReference type="Proteomes" id="UP000625316">
    <property type="component" value="Unassembled WGS sequence"/>
</dbReference>
<dbReference type="EMBL" id="JADEXQ010000089">
    <property type="protein sequence ID" value="MBE9032127.1"/>
    <property type="molecule type" value="Genomic_DNA"/>
</dbReference>
<accession>A0A928VQY6</accession>
<name>A0A928VQY6_9CYAN</name>
<dbReference type="NCBIfam" id="TIGR01901">
    <property type="entry name" value="adhes_NPXG"/>
    <property type="match status" value="1"/>
</dbReference>
<evidence type="ECO:0000259" key="3">
    <source>
        <dbReference type="SMART" id="SM00912"/>
    </source>
</evidence>
<dbReference type="AlphaFoldDB" id="A0A928VQY6"/>
<comment type="caution">
    <text evidence="4">The sequence shown here is derived from an EMBL/GenBank/DDBJ whole genome shotgun (WGS) entry which is preliminary data.</text>
</comment>
<gene>
    <name evidence="4" type="ORF">IQ266_20520</name>
</gene>
<evidence type="ECO:0000313" key="4">
    <source>
        <dbReference type="EMBL" id="MBE9032127.1"/>
    </source>
</evidence>
<dbReference type="InterPro" id="IPR008638">
    <property type="entry name" value="FhaB/CdiA-like_TPS"/>
</dbReference>
<reference evidence="4" key="1">
    <citation type="submission" date="2020-10" db="EMBL/GenBank/DDBJ databases">
        <authorList>
            <person name="Castelo-Branco R."/>
            <person name="Eusebio N."/>
            <person name="Adriana R."/>
            <person name="Vieira A."/>
            <person name="Brugerolle De Fraissinette N."/>
            <person name="Rezende De Castro R."/>
            <person name="Schneider M.P."/>
            <person name="Vasconcelos V."/>
            <person name="Leao P.N."/>
        </authorList>
    </citation>
    <scope>NUCLEOTIDE SEQUENCE</scope>
    <source>
        <strain evidence="4">LEGE 11480</strain>
    </source>
</reference>
<evidence type="ECO:0000256" key="1">
    <source>
        <dbReference type="SAM" id="MobiDB-lite"/>
    </source>
</evidence>
<dbReference type="Gene3D" id="2.160.20.10">
    <property type="entry name" value="Single-stranded right-handed beta-helix, Pectin lyase-like"/>
    <property type="match status" value="3"/>
</dbReference>
<feature type="signal peptide" evidence="2">
    <location>
        <begin position="1"/>
        <end position="24"/>
    </location>
</feature>
<feature type="region of interest" description="Disordered" evidence="1">
    <location>
        <begin position="965"/>
        <end position="1014"/>
    </location>
</feature>
<proteinExistence type="predicted"/>
<organism evidence="4 5">
    <name type="scientific">Romeriopsis navalis LEGE 11480</name>
    <dbReference type="NCBI Taxonomy" id="2777977"/>
    <lineage>
        <taxon>Bacteria</taxon>
        <taxon>Bacillati</taxon>
        <taxon>Cyanobacteriota</taxon>
        <taxon>Cyanophyceae</taxon>
        <taxon>Leptolyngbyales</taxon>
        <taxon>Leptolyngbyaceae</taxon>
        <taxon>Romeriopsis</taxon>
        <taxon>Romeriopsis navalis</taxon>
    </lineage>
</organism>
<feature type="domain" description="Filamentous haemagglutinin FhaB/tRNA nuclease CdiA-like TPS" evidence="3">
    <location>
        <begin position="36"/>
        <end position="141"/>
    </location>
</feature>
<dbReference type="SUPFAM" id="SSF51126">
    <property type="entry name" value="Pectin lyase-like"/>
    <property type="match status" value="2"/>
</dbReference>
<dbReference type="Pfam" id="PF05860">
    <property type="entry name" value="TPS"/>
    <property type="match status" value="1"/>
</dbReference>
<protein>
    <submittedName>
        <fullName evidence="4">Filamentous hemagglutinin N-terminal domain-containing protein</fullName>
    </submittedName>
</protein>